<evidence type="ECO:0000256" key="2">
    <source>
        <dbReference type="ARBA" id="ARBA00022490"/>
    </source>
</evidence>
<dbReference type="InterPro" id="IPR040131">
    <property type="entry name" value="MnmG_N"/>
</dbReference>
<evidence type="ECO:0000313" key="13">
    <source>
        <dbReference type="Proteomes" id="UP000595564"/>
    </source>
</evidence>
<dbReference type="GO" id="GO:0047151">
    <property type="term" value="F:tRNA (uracil(54)-C5)-methyltransferase activity, 5,10-methylenetetrahydrofolate-dependent"/>
    <property type="evidence" value="ECO:0007669"/>
    <property type="project" value="UniProtKB-UniRule"/>
</dbReference>
<keyword evidence="4 10" id="KW-0285">Flavoprotein</keyword>
<comment type="similarity">
    <text evidence="10">Belongs to the MnmG family. TrmFO subfamily.</text>
</comment>
<dbReference type="RefSeq" id="WP_201327781.1">
    <property type="nucleotide sequence ID" value="NZ_AP017470.1"/>
</dbReference>
<dbReference type="PANTHER" id="PTHR11806:SF2">
    <property type="entry name" value="METHYLENETETRAHYDROFOLATE--TRNA-(URACIL-5-)-METHYLTRANSFERASE TRMFO"/>
    <property type="match status" value="1"/>
</dbReference>
<keyword evidence="6 10" id="KW-0819">tRNA processing</keyword>
<proteinExistence type="inferred from homology"/>
<name>A0A7R6PQH4_9BACT</name>
<dbReference type="InterPro" id="IPR002218">
    <property type="entry name" value="MnmG-rel"/>
</dbReference>
<comment type="subcellular location">
    <subcellularLocation>
        <location evidence="10">Cytoplasm</location>
    </subcellularLocation>
</comment>
<dbReference type="NCBIfam" id="NF003739">
    <property type="entry name" value="PRK05335.1"/>
    <property type="match status" value="1"/>
</dbReference>
<dbReference type="GO" id="GO:0002098">
    <property type="term" value="P:tRNA wobble uridine modification"/>
    <property type="evidence" value="ECO:0007669"/>
    <property type="project" value="TreeGrafter"/>
</dbReference>
<keyword evidence="3 10" id="KW-0489">Methyltransferase</keyword>
<sequence length="437" mass="49564">MVVHIIGAGLAGSEAAYFLANRGIKVKLYDIKPEKFTEGHKSPNFGELLCSNSLRGDSLTNAVGLLKAEMRLLNSLVMRCAEKTKIPAGGALAVDRHKFEQCITESLNSKKNIEVICKEVENPDELEGIKIIAAGPLATKPLTEWIMKKTGSQNLFFFDAIAPIVDGETIDYTKAFFASRYGKGEGGDYLNCPMKKEEYLKFWKELINAETVKLRDFEKDKKLFEGCLPVEEIAKRGEDALRFGPLKPVGLKHPETNEEFYAVVQLRREDSNGRFYNIVGFQTHLTYPEQKRVFSLIPGLENARFERFGRMHRNTYINSPEILDRFFRMKKDKTIFFAGQISGVEGYVESAASGLMVGFFVWNILQGKEPIPFPEETALNGLSQHISTFSHNFQPTNITYSLIPDLKVKIRNKKERRLKIAERSLESLKVFAMNFDF</sequence>
<comment type="catalytic activity">
    <reaction evidence="10">
        <text>uridine(54) in tRNA + (6R)-5,10-methylene-5,6,7,8-tetrahydrofolate + NADH + H(+) = 5-methyluridine(54) in tRNA + (6S)-5,6,7,8-tetrahydrofolate + NAD(+)</text>
        <dbReference type="Rhea" id="RHEA:16873"/>
        <dbReference type="Rhea" id="RHEA-COMP:10167"/>
        <dbReference type="Rhea" id="RHEA-COMP:10193"/>
        <dbReference type="ChEBI" id="CHEBI:15378"/>
        <dbReference type="ChEBI" id="CHEBI:15636"/>
        <dbReference type="ChEBI" id="CHEBI:57453"/>
        <dbReference type="ChEBI" id="CHEBI:57540"/>
        <dbReference type="ChEBI" id="CHEBI:57945"/>
        <dbReference type="ChEBI" id="CHEBI:65315"/>
        <dbReference type="ChEBI" id="CHEBI:74447"/>
        <dbReference type="EC" id="2.1.1.74"/>
    </reaction>
</comment>
<evidence type="ECO:0000256" key="10">
    <source>
        <dbReference type="HAMAP-Rule" id="MF_01037"/>
    </source>
</evidence>
<comment type="cofactor">
    <cofactor evidence="1 10">
        <name>FAD</name>
        <dbReference type="ChEBI" id="CHEBI:57692"/>
    </cofactor>
</comment>
<feature type="binding site" evidence="10">
    <location>
        <begin position="7"/>
        <end position="12"/>
    </location>
    <ligand>
        <name>FAD</name>
        <dbReference type="ChEBI" id="CHEBI:57692"/>
    </ligand>
</feature>
<keyword evidence="8 10" id="KW-0521">NADP</keyword>
<feature type="domain" description="MnmG N-terminal" evidence="11">
    <location>
        <begin position="3"/>
        <end position="369"/>
    </location>
</feature>
<dbReference type="EC" id="2.1.1.74" evidence="10"/>
<comment type="catalytic activity">
    <reaction evidence="10">
        <text>uridine(54) in tRNA + (6R)-5,10-methylene-5,6,7,8-tetrahydrofolate + NADPH + H(+) = 5-methyluridine(54) in tRNA + (6S)-5,6,7,8-tetrahydrofolate + NADP(+)</text>
        <dbReference type="Rhea" id="RHEA:62372"/>
        <dbReference type="Rhea" id="RHEA-COMP:10167"/>
        <dbReference type="Rhea" id="RHEA-COMP:10193"/>
        <dbReference type="ChEBI" id="CHEBI:15378"/>
        <dbReference type="ChEBI" id="CHEBI:15636"/>
        <dbReference type="ChEBI" id="CHEBI:57453"/>
        <dbReference type="ChEBI" id="CHEBI:57783"/>
        <dbReference type="ChEBI" id="CHEBI:58349"/>
        <dbReference type="ChEBI" id="CHEBI:65315"/>
        <dbReference type="ChEBI" id="CHEBI:74447"/>
        <dbReference type="EC" id="2.1.1.74"/>
    </reaction>
</comment>
<dbReference type="EMBL" id="AP017470">
    <property type="protein sequence ID" value="BBB33471.1"/>
    <property type="molecule type" value="Genomic_DNA"/>
</dbReference>
<dbReference type="GO" id="GO:0050660">
    <property type="term" value="F:flavin adenine dinucleotide binding"/>
    <property type="evidence" value="ECO:0007669"/>
    <property type="project" value="UniProtKB-UniRule"/>
</dbReference>
<evidence type="ECO:0000256" key="6">
    <source>
        <dbReference type="ARBA" id="ARBA00022694"/>
    </source>
</evidence>
<evidence type="ECO:0000256" key="7">
    <source>
        <dbReference type="ARBA" id="ARBA00022827"/>
    </source>
</evidence>
<protein>
    <recommendedName>
        <fullName evidence="10">Methylenetetrahydrofolate--tRNA-(uracil-5-)-methyltransferase TrmFO</fullName>
        <ecNumber evidence="10">2.1.1.74</ecNumber>
    </recommendedName>
    <alternativeName>
        <fullName evidence="10">Folate-dependent tRNA (uracil-5-)-methyltransferase</fullName>
    </alternativeName>
    <alternativeName>
        <fullName evidence="10">Folate-dependent tRNA(M-5-U54)-methyltransferase</fullName>
    </alternativeName>
</protein>
<evidence type="ECO:0000256" key="4">
    <source>
        <dbReference type="ARBA" id="ARBA00022630"/>
    </source>
</evidence>
<dbReference type="SUPFAM" id="SSF51905">
    <property type="entry name" value="FAD/NAD(P)-binding domain"/>
    <property type="match status" value="1"/>
</dbReference>
<comment type="function">
    <text evidence="10">Catalyzes the folate-dependent formation of 5-methyl-uridine at position 54 (M-5-U54) in all tRNAs.</text>
</comment>
<evidence type="ECO:0000256" key="8">
    <source>
        <dbReference type="ARBA" id="ARBA00022857"/>
    </source>
</evidence>
<dbReference type="Proteomes" id="UP000595564">
    <property type="component" value="Chromosome"/>
</dbReference>
<dbReference type="PANTHER" id="PTHR11806">
    <property type="entry name" value="GLUCOSE INHIBITED DIVISION PROTEIN A"/>
    <property type="match status" value="1"/>
</dbReference>
<gene>
    <name evidence="10 12" type="primary">trmFO</name>
    <name evidence="12" type="ORF">TTHT_2030</name>
</gene>
<dbReference type="InterPro" id="IPR036188">
    <property type="entry name" value="FAD/NAD-bd_sf"/>
</dbReference>
<dbReference type="AlphaFoldDB" id="A0A7R6PQH4"/>
<keyword evidence="2 10" id="KW-0963">Cytoplasm</keyword>
<evidence type="ECO:0000259" key="11">
    <source>
        <dbReference type="Pfam" id="PF01134"/>
    </source>
</evidence>
<evidence type="ECO:0000256" key="3">
    <source>
        <dbReference type="ARBA" id="ARBA00022603"/>
    </source>
</evidence>
<dbReference type="GO" id="GO:0005829">
    <property type="term" value="C:cytosol"/>
    <property type="evidence" value="ECO:0007669"/>
    <property type="project" value="TreeGrafter"/>
</dbReference>
<organism evidence="12 13">
    <name type="scientific">Thermotomaculum hydrothermale</name>
    <dbReference type="NCBI Taxonomy" id="981385"/>
    <lineage>
        <taxon>Bacteria</taxon>
        <taxon>Pseudomonadati</taxon>
        <taxon>Acidobacteriota</taxon>
        <taxon>Holophagae</taxon>
        <taxon>Thermotomaculales</taxon>
        <taxon>Thermotomaculaceae</taxon>
        <taxon>Thermotomaculum</taxon>
    </lineage>
</organism>
<dbReference type="Gene3D" id="3.50.50.60">
    <property type="entry name" value="FAD/NAD(P)-binding domain"/>
    <property type="match status" value="2"/>
</dbReference>
<dbReference type="NCBIfam" id="TIGR00137">
    <property type="entry name" value="gid_trmFO"/>
    <property type="match status" value="1"/>
</dbReference>
<keyword evidence="5 10" id="KW-0808">Transferase</keyword>
<reference evidence="12 13" key="1">
    <citation type="journal article" date="2012" name="Extremophiles">
        <title>Thermotomaculum hydrothermale gen. nov., sp. nov., a novel heterotrophic thermophile within the phylum Acidobacteria from a deep-sea hydrothermal vent chimney in the Southern Okinawa Trough.</title>
        <authorList>
            <person name="Izumi H."/>
            <person name="Nunoura T."/>
            <person name="Miyazaki M."/>
            <person name="Mino S."/>
            <person name="Toki T."/>
            <person name="Takai K."/>
            <person name="Sako Y."/>
            <person name="Sawabe T."/>
            <person name="Nakagawa S."/>
        </authorList>
    </citation>
    <scope>NUCLEOTIDE SEQUENCE [LARGE SCALE GENOMIC DNA]</scope>
    <source>
        <strain evidence="12 13">AC55</strain>
    </source>
</reference>
<keyword evidence="7 10" id="KW-0274">FAD</keyword>
<evidence type="ECO:0000256" key="5">
    <source>
        <dbReference type="ARBA" id="ARBA00022679"/>
    </source>
</evidence>
<evidence type="ECO:0000256" key="1">
    <source>
        <dbReference type="ARBA" id="ARBA00001974"/>
    </source>
</evidence>
<dbReference type="InterPro" id="IPR004417">
    <property type="entry name" value="TrmFO"/>
</dbReference>
<keyword evidence="13" id="KW-1185">Reference proteome</keyword>
<keyword evidence="9 10" id="KW-0520">NAD</keyword>
<evidence type="ECO:0000313" key="12">
    <source>
        <dbReference type="EMBL" id="BBB33471.1"/>
    </source>
</evidence>
<accession>A0A7R6PQH4</accession>
<dbReference type="KEGG" id="thyd:TTHT_2030"/>
<dbReference type="GO" id="GO:0030488">
    <property type="term" value="P:tRNA methylation"/>
    <property type="evidence" value="ECO:0007669"/>
    <property type="project" value="TreeGrafter"/>
</dbReference>
<dbReference type="HAMAP" id="MF_01037">
    <property type="entry name" value="TrmFO"/>
    <property type="match status" value="1"/>
</dbReference>
<dbReference type="Pfam" id="PF01134">
    <property type="entry name" value="GIDA"/>
    <property type="match status" value="1"/>
</dbReference>
<evidence type="ECO:0000256" key="9">
    <source>
        <dbReference type="ARBA" id="ARBA00023027"/>
    </source>
</evidence>